<evidence type="ECO:0000313" key="2">
    <source>
        <dbReference type="Proteomes" id="UP000024635"/>
    </source>
</evidence>
<comment type="caution">
    <text evidence="1">The sequence shown here is derived from an EMBL/GenBank/DDBJ whole genome shotgun (WGS) entry which is preliminary data.</text>
</comment>
<accession>A0A016UFJ0</accession>
<dbReference type="EMBL" id="JARK01001379">
    <property type="protein sequence ID" value="EYC13681.1"/>
    <property type="molecule type" value="Genomic_DNA"/>
</dbReference>
<evidence type="ECO:0000313" key="1">
    <source>
        <dbReference type="EMBL" id="EYC13681.1"/>
    </source>
</evidence>
<proteinExistence type="predicted"/>
<protein>
    <submittedName>
        <fullName evidence="1">Uncharacterized protein</fullName>
    </submittedName>
</protein>
<sequence length="75" mass="8798">MKWILHMHLVIGFKNTRLFCIPLRSVIKNCFLRLFCSGIAGWISAFGGTRNLSLKFPLKFLRHIPNIKYMFVTLK</sequence>
<keyword evidence="2" id="KW-1185">Reference proteome</keyword>
<reference evidence="2" key="1">
    <citation type="journal article" date="2015" name="Nat. Genet.">
        <title>The genome and transcriptome of the zoonotic hookworm Ancylostoma ceylanicum identify infection-specific gene families.</title>
        <authorList>
            <person name="Schwarz E.M."/>
            <person name="Hu Y."/>
            <person name="Antoshechkin I."/>
            <person name="Miller M.M."/>
            <person name="Sternberg P.W."/>
            <person name="Aroian R.V."/>
        </authorList>
    </citation>
    <scope>NUCLEOTIDE SEQUENCE</scope>
    <source>
        <strain evidence="2">HY135</strain>
    </source>
</reference>
<dbReference type="Proteomes" id="UP000024635">
    <property type="component" value="Unassembled WGS sequence"/>
</dbReference>
<gene>
    <name evidence="1" type="primary">Acey_s0043.g861</name>
    <name evidence="1" type="ORF">Y032_0043g861</name>
</gene>
<name>A0A016UFJ0_9BILA</name>
<dbReference type="AlphaFoldDB" id="A0A016UFJ0"/>
<organism evidence="1 2">
    <name type="scientific">Ancylostoma ceylanicum</name>
    <dbReference type="NCBI Taxonomy" id="53326"/>
    <lineage>
        <taxon>Eukaryota</taxon>
        <taxon>Metazoa</taxon>
        <taxon>Ecdysozoa</taxon>
        <taxon>Nematoda</taxon>
        <taxon>Chromadorea</taxon>
        <taxon>Rhabditida</taxon>
        <taxon>Rhabditina</taxon>
        <taxon>Rhabditomorpha</taxon>
        <taxon>Strongyloidea</taxon>
        <taxon>Ancylostomatidae</taxon>
        <taxon>Ancylostomatinae</taxon>
        <taxon>Ancylostoma</taxon>
    </lineage>
</organism>